<feature type="domain" description="Plastocyanin-like" evidence="4">
    <location>
        <begin position="217"/>
        <end position="336"/>
    </location>
</feature>
<proteinExistence type="inferred from homology"/>
<dbReference type="InParanoid" id="A0A0C2T8B5"/>
<evidence type="ECO:0000313" key="6">
    <source>
        <dbReference type="Proteomes" id="UP000054549"/>
    </source>
</evidence>
<comment type="similarity">
    <text evidence="1">Belongs to the multicopper oxidase family.</text>
</comment>
<dbReference type="FunFam" id="2.60.40.420:FF:000045">
    <property type="entry name" value="Laccase 2"/>
    <property type="match status" value="1"/>
</dbReference>
<dbReference type="SUPFAM" id="SSF49503">
    <property type="entry name" value="Cupredoxins"/>
    <property type="match status" value="2"/>
</dbReference>
<dbReference type="OrthoDB" id="2121828at2759"/>
<dbReference type="Proteomes" id="UP000054549">
    <property type="component" value="Unassembled WGS sequence"/>
</dbReference>
<evidence type="ECO:0000313" key="5">
    <source>
        <dbReference type="EMBL" id="KIL62869.1"/>
    </source>
</evidence>
<dbReference type="GO" id="GO:0016491">
    <property type="term" value="F:oxidoreductase activity"/>
    <property type="evidence" value="ECO:0007669"/>
    <property type="project" value="InterPro"/>
</dbReference>
<dbReference type="InterPro" id="IPR011706">
    <property type="entry name" value="Cu-oxidase_C"/>
</dbReference>
<dbReference type="PANTHER" id="PTHR11709:SF511">
    <property type="entry name" value="LACCASE"/>
    <property type="match status" value="1"/>
</dbReference>
<evidence type="ECO:0000256" key="1">
    <source>
        <dbReference type="ARBA" id="ARBA00010609"/>
    </source>
</evidence>
<keyword evidence="6" id="KW-1185">Reference proteome</keyword>
<name>A0A0C2T8B5_AMAMK</name>
<organism evidence="5 6">
    <name type="scientific">Amanita muscaria (strain Koide BX008)</name>
    <dbReference type="NCBI Taxonomy" id="946122"/>
    <lineage>
        <taxon>Eukaryota</taxon>
        <taxon>Fungi</taxon>
        <taxon>Dikarya</taxon>
        <taxon>Basidiomycota</taxon>
        <taxon>Agaricomycotina</taxon>
        <taxon>Agaricomycetes</taxon>
        <taxon>Agaricomycetidae</taxon>
        <taxon>Agaricales</taxon>
        <taxon>Pluteineae</taxon>
        <taxon>Amanitaceae</taxon>
        <taxon>Amanita</taxon>
    </lineage>
</organism>
<dbReference type="EMBL" id="KN818265">
    <property type="protein sequence ID" value="KIL62869.1"/>
    <property type="molecule type" value="Genomic_DNA"/>
</dbReference>
<dbReference type="Pfam" id="PF00394">
    <property type="entry name" value="Cu-oxidase"/>
    <property type="match status" value="1"/>
</dbReference>
<accession>A0A0C2T8B5</accession>
<dbReference type="InterPro" id="IPR002355">
    <property type="entry name" value="Cu_oxidase_Cu_BS"/>
</dbReference>
<dbReference type="AlphaFoldDB" id="A0A0C2T8B5"/>
<dbReference type="GO" id="GO:0005507">
    <property type="term" value="F:copper ion binding"/>
    <property type="evidence" value="ECO:0007669"/>
    <property type="project" value="InterPro"/>
</dbReference>
<protein>
    <submittedName>
        <fullName evidence="5">Multicopper oxidase</fullName>
    </submittedName>
</protein>
<dbReference type="CDD" id="cd13903">
    <property type="entry name" value="CuRO_3_Tv-LCC_like"/>
    <property type="match status" value="1"/>
</dbReference>
<keyword evidence="2" id="KW-0479">Metal-binding</keyword>
<dbReference type="HOGENOM" id="CLU_006504_2_1_1"/>
<evidence type="ECO:0000259" key="3">
    <source>
        <dbReference type="Pfam" id="PF00394"/>
    </source>
</evidence>
<dbReference type="PANTHER" id="PTHR11709">
    <property type="entry name" value="MULTI-COPPER OXIDASE"/>
    <property type="match status" value="1"/>
</dbReference>
<dbReference type="PROSITE" id="PS00080">
    <property type="entry name" value="MULTICOPPER_OXIDASE2"/>
    <property type="match status" value="1"/>
</dbReference>
<reference evidence="5 6" key="1">
    <citation type="submission" date="2014-04" db="EMBL/GenBank/DDBJ databases">
        <title>Evolutionary Origins and Diversification of the Mycorrhizal Mutualists.</title>
        <authorList>
            <consortium name="DOE Joint Genome Institute"/>
            <consortium name="Mycorrhizal Genomics Consortium"/>
            <person name="Kohler A."/>
            <person name="Kuo A."/>
            <person name="Nagy L.G."/>
            <person name="Floudas D."/>
            <person name="Copeland A."/>
            <person name="Barry K.W."/>
            <person name="Cichocki N."/>
            <person name="Veneault-Fourrey C."/>
            <person name="LaButti K."/>
            <person name="Lindquist E.A."/>
            <person name="Lipzen A."/>
            <person name="Lundell T."/>
            <person name="Morin E."/>
            <person name="Murat C."/>
            <person name="Riley R."/>
            <person name="Ohm R."/>
            <person name="Sun H."/>
            <person name="Tunlid A."/>
            <person name="Henrissat B."/>
            <person name="Grigoriev I.V."/>
            <person name="Hibbett D.S."/>
            <person name="Martin F."/>
        </authorList>
    </citation>
    <scope>NUCLEOTIDE SEQUENCE [LARGE SCALE GENOMIC DNA]</scope>
    <source>
        <strain evidence="5 6">Koide BX008</strain>
    </source>
</reference>
<dbReference type="Gene3D" id="2.60.40.420">
    <property type="entry name" value="Cupredoxins - blue copper proteins"/>
    <property type="match status" value="2"/>
</dbReference>
<dbReference type="InterPro" id="IPR001117">
    <property type="entry name" value="Cu-oxidase_2nd"/>
</dbReference>
<sequence>MITRYDIDNESTVITLADWYHTPAPSAGLVPTADATLINGLGRYANGPSSPLAVINVQPNKRYRMRLVSISCDPNYIFSIDNHTMTVIEADGVSTNPVTVNAIQIFVGQRYSFVLTTNQPVNNYWIRANPNVGTTGFANGLNSAILRYAGAPLADPTTNQSTTTNLLAETSLSPLLNPGAPGAPTQGGADINLNFDILFNFTDLRFFVNGATFIPATTNPVLLQILSGARTAQELLPPGSVYVLPRNKSVEVSVPGGSPGSPHPIHLHGQTFDVVRSAGNSTYNYVNPVRRDVVSAGIAGDNTTFRFSTDNPGPWIMHCHIDWHLNLGLAIVFVTDVNTTSSFDPPEAWDQLCPAYNSSGLP</sequence>
<gene>
    <name evidence="5" type="ORF">M378DRAFT_12524</name>
</gene>
<dbReference type="STRING" id="946122.A0A0C2T8B5"/>
<dbReference type="InterPro" id="IPR008972">
    <property type="entry name" value="Cupredoxin"/>
</dbReference>
<feature type="domain" description="Plastocyanin-like" evidence="3">
    <location>
        <begin position="10"/>
        <end position="151"/>
    </location>
</feature>
<dbReference type="Pfam" id="PF07731">
    <property type="entry name" value="Cu-oxidase_2"/>
    <property type="match status" value="1"/>
</dbReference>
<evidence type="ECO:0000259" key="4">
    <source>
        <dbReference type="Pfam" id="PF07731"/>
    </source>
</evidence>
<dbReference type="InterPro" id="IPR045087">
    <property type="entry name" value="Cu-oxidase_fam"/>
</dbReference>
<evidence type="ECO:0000256" key="2">
    <source>
        <dbReference type="ARBA" id="ARBA00022723"/>
    </source>
</evidence>